<gene>
    <name evidence="3" type="ORF">Q2T77_27340</name>
</gene>
<dbReference type="PROSITE" id="PS51257">
    <property type="entry name" value="PROKAR_LIPOPROTEIN"/>
    <property type="match status" value="1"/>
</dbReference>
<feature type="chain" id="PRO_5046352132" description="Late embryogenesis abundant protein" evidence="2">
    <location>
        <begin position="27"/>
        <end position="122"/>
    </location>
</feature>
<keyword evidence="4" id="KW-1185">Reference proteome</keyword>
<comment type="caution">
    <text evidence="3">The sequence shown here is derived from an EMBL/GenBank/DDBJ whole genome shotgun (WGS) entry which is preliminary data.</text>
</comment>
<evidence type="ECO:0000313" key="3">
    <source>
        <dbReference type="EMBL" id="MDO1536006.1"/>
    </source>
</evidence>
<feature type="region of interest" description="Disordered" evidence="1">
    <location>
        <begin position="35"/>
        <end position="122"/>
    </location>
</feature>
<feature type="signal peptide" evidence="2">
    <location>
        <begin position="1"/>
        <end position="26"/>
    </location>
</feature>
<accession>A0ABT8SAR4</accession>
<reference evidence="3" key="1">
    <citation type="submission" date="2023-06" db="EMBL/GenBank/DDBJ databases">
        <authorList>
            <person name="Jiang Y."/>
            <person name="Liu Q."/>
        </authorList>
    </citation>
    <scope>NUCLEOTIDE SEQUENCE</scope>
    <source>
        <strain evidence="3">CGMCC 1.12090</strain>
    </source>
</reference>
<evidence type="ECO:0000256" key="2">
    <source>
        <dbReference type="SAM" id="SignalP"/>
    </source>
</evidence>
<dbReference type="EMBL" id="JAUKVY010000024">
    <property type="protein sequence ID" value="MDO1536006.1"/>
    <property type="molecule type" value="Genomic_DNA"/>
</dbReference>
<dbReference type="Gene3D" id="1.10.287.700">
    <property type="entry name" value="Helix hairpin bin"/>
    <property type="match status" value="1"/>
</dbReference>
<dbReference type="RefSeq" id="WP_301813886.1">
    <property type="nucleotide sequence ID" value="NZ_JAUJZH010000024.1"/>
</dbReference>
<sequence length="122" mass="12551">MNSSIVRTLPAALALALACIGGAAFAQTTTQKAENAGEKAWDATKKDTEKAWDATKQGSEKAWDATKHGTKKAVKATEKGAKATGKAVDNVASDAAAGTRKVGNKIGEKIPGTEQNEAAKKP</sequence>
<name>A0ABT8SAR4_9BURK</name>
<evidence type="ECO:0000313" key="4">
    <source>
        <dbReference type="Proteomes" id="UP001169027"/>
    </source>
</evidence>
<proteinExistence type="predicted"/>
<organism evidence="3 4">
    <name type="scientific">Variovorax ginsengisoli</name>
    <dbReference type="NCBI Taxonomy" id="363844"/>
    <lineage>
        <taxon>Bacteria</taxon>
        <taxon>Pseudomonadati</taxon>
        <taxon>Pseudomonadota</taxon>
        <taxon>Betaproteobacteria</taxon>
        <taxon>Burkholderiales</taxon>
        <taxon>Comamonadaceae</taxon>
        <taxon>Variovorax</taxon>
    </lineage>
</organism>
<evidence type="ECO:0008006" key="5">
    <source>
        <dbReference type="Google" id="ProtNLM"/>
    </source>
</evidence>
<evidence type="ECO:0000256" key="1">
    <source>
        <dbReference type="SAM" id="MobiDB-lite"/>
    </source>
</evidence>
<dbReference type="Proteomes" id="UP001169027">
    <property type="component" value="Unassembled WGS sequence"/>
</dbReference>
<feature type="compositionally biased region" description="Basic and acidic residues" evidence="1">
    <location>
        <begin position="35"/>
        <end position="67"/>
    </location>
</feature>
<protein>
    <recommendedName>
        <fullName evidence="5">Late embryogenesis abundant protein</fullName>
    </recommendedName>
</protein>
<keyword evidence="2" id="KW-0732">Signal</keyword>